<dbReference type="OrthoDB" id="10042731at2759"/>
<name>A0A8J1TUL6_OWEFU</name>
<keyword evidence="2" id="KW-0812">Transmembrane</keyword>
<evidence type="ECO:0000256" key="3">
    <source>
        <dbReference type="ARBA" id="ARBA00022989"/>
    </source>
</evidence>
<dbReference type="EMBL" id="CAIIXF020000003">
    <property type="protein sequence ID" value="CAH1779133.1"/>
    <property type="molecule type" value="Genomic_DNA"/>
</dbReference>
<sequence>MNVSVAPQLSDMSDTTTNLTVGNETELLNNNGTGFDTGASKTMRIVYVAIGAIGTIGNVNVLIVMLSLKYLCSKTTNKFIIHQSFIDLLSSLAIIMTYLIDIIPVSSNGVVAHFVCVVVQSHFLVWALVSTSTYNLIAMTLEKYIAVVYPFKHKRIFTKGKTKVILGLVWLIGPSFFSALAISTTYRDGECGVYATFRTRLLIQNIYSYCNFVIMWYIPLIIMAVCYGRMAWFLHTNTNLNVGAASDLRRLNLIQARRNTIKTLILVALLNVICTSPKQIFDFLFLSGVPLSLQGDFYNFAAAAVFSNCAVNPLLYSIQFQDFKKGVVRLICCKPGMQTA</sequence>
<keyword evidence="6" id="KW-1185">Reference proteome</keyword>
<dbReference type="PANTHER" id="PTHR45698">
    <property type="entry name" value="TRACE AMINE-ASSOCIATED RECEPTOR 19N-RELATED"/>
    <property type="match status" value="1"/>
</dbReference>
<dbReference type="Gene3D" id="1.20.1070.10">
    <property type="entry name" value="Rhodopsin 7-helix transmembrane proteins"/>
    <property type="match status" value="1"/>
</dbReference>
<reference evidence="5" key="1">
    <citation type="submission" date="2022-03" db="EMBL/GenBank/DDBJ databases">
        <authorList>
            <person name="Martin C."/>
        </authorList>
    </citation>
    <scope>NUCLEOTIDE SEQUENCE</scope>
</reference>
<dbReference type="InterPro" id="IPR017452">
    <property type="entry name" value="GPCR_Rhodpsn_7TM"/>
</dbReference>
<dbReference type="GO" id="GO:0004930">
    <property type="term" value="F:G protein-coupled receptor activity"/>
    <property type="evidence" value="ECO:0007669"/>
    <property type="project" value="InterPro"/>
</dbReference>
<dbReference type="GO" id="GO:0016020">
    <property type="term" value="C:membrane"/>
    <property type="evidence" value="ECO:0007669"/>
    <property type="project" value="UniProtKB-SubCell"/>
</dbReference>
<keyword evidence="3" id="KW-1133">Transmembrane helix</keyword>
<keyword evidence="4" id="KW-0472">Membrane</keyword>
<dbReference type="AlphaFoldDB" id="A0A8J1TUL6"/>
<evidence type="ECO:0000256" key="2">
    <source>
        <dbReference type="ARBA" id="ARBA00022692"/>
    </source>
</evidence>
<accession>A0A8J1TUL6</accession>
<comment type="subcellular location">
    <subcellularLocation>
        <location evidence="1">Membrane</location>
    </subcellularLocation>
</comment>
<dbReference type="PROSITE" id="PS50262">
    <property type="entry name" value="G_PROTEIN_RECEP_F1_2"/>
    <property type="match status" value="1"/>
</dbReference>
<dbReference type="Proteomes" id="UP000749559">
    <property type="component" value="Unassembled WGS sequence"/>
</dbReference>
<dbReference type="CDD" id="cd00637">
    <property type="entry name" value="7tm_classA_rhodopsin-like"/>
    <property type="match status" value="1"/>
</dbReference>
<protein>
    <submittedName>
        <fullName evidence="5">Uncharacterized protein</fullName>
    </submittedName>
</protein>
<dbReference type="InterPro" id="IPR000276">
    <property type="entry name" value="GPCR_Rhodpsn"/>
</dbReference>
<dbReference type="PANTHER" id="PTHR45698:SF1">
    <property type="entry name" value="TRACE AMINE-ASSOCIATED RECEPTOR 13C-LIKE"/>
    <property type="match status" value="1"/>
</dbReference>
<dbReference type="PRINTS" id="PR00237">
    <property type="entry name" value="GPCRRHODOPSN"/>
</dbReference>
<comment type="caution">
    <text evidence="5">The sequence shown here is derived from an EMBL/GenBank/DDBJ whole genome shotgun (WGS) entry which is preliminary data.</text>
</comment>
<organism evidence="5 6">
    <name type="scientific">Owenia fusiformis</name>
    <name type="common">Polychaete worm</name>
    <dbReference type="NCBI Taxonomy" id="6347"/>
    <lineage>
        <taxon>Eukaryota</taxon>
        <taxon>Metazoa</taxon>
        <taxon>Spiralia</taxon>
        <taxon>Lophotrochozoa</taxon>
        <taxon>Annelida</taxon>
        <taxon>Polychaeta</taxon>
        <taxon>Sedentaria</taxon>
        <taxon>Canalipalpata</taxon>
        <taxon>Sabellida</taxon>
        <taxon>Oweniida</taxon>
        <taxon>Oweniidae</taxon>
        <taxon>Owenia</taxon>
    </lineage>
</organism>
<gene>
    <name evidence="5" type="ORF">OFUS_LOCUS5968</name>
</gene>
<dbReference type="SUPFAM" id="SSF81321">
    <property type="entry name" value="Family A G protein-coupled receptor-like"/>
    <property type="match status" value="1"/>
</dbReference>
<evidence type="ECO:0000256" key="1">
    <source>
        <dbReference type="ARBA" id="ARBA00004370"/>
    </source>
</evidence>
<evidence type="ECO:0000313" key="6">
    <source>
        <dbReference type="Proteomes" id="UP000749559"/>
    </source>
</evidence>
<evidence type="ECO:0000313" key="5">
    <source>
        <dbReference type="EMBL" id="CAH1779133.1"/>
    </source>
</evidence>
<evidence type="ECO:0000256" key="4">
    <source>
        <dbReference type="ARBA" id="ARBA00023136"/>
    </source>
</evidence>
<dbReference type="Pfam" id="PF00001">
    <property type="entry name" value="7tm_1"/>
    <property type="match status" value="1"/>
</dbReference>
<proteinExistence type="predicted"/>